<dbReference type="Proteomes" id="UP001254770">
    <property type="component" value="Unassembled WGS sequence"/>
</dbReference>
<evidence type="ECO:0000313" key="1">
    <source>
        <dbReference type="EMBL" id="MDT2546686.1"/>
    </source>
</evidence>
<gene>
    <name evidence="1" type="ORF">P7D69_20355</name>
</gene>
<protein>
    <submittedName>
        <fullName evidence="1">Uncharacterized protein</fullName>
    </submittedName>
</protein>
<organism evidence="1 2">
    <name type="scientific">Enterococcus raffinosus</name>
    <dbReference type="NCBI Taxonomy" id="71452"/>
    <lineage>
        <taxon>Bacteria</taxon>
        <taxon>Bacillati</taxon>
        <taxon>Bacillota</taxon>
        <taxon>Bacilli</taxon>
        <taxon>Lactobacillales</taxon>
        <taxon>Enterococcaceae</taxon>
        <taxon>Enterococcus</taxon>
    </lineage>
</organism>
<sequence>MKDFHEAMLQLQVPAGLGKVYKKAIEAENNPNTHGQWSGNHVQVEVFGASYGFVDHAMLRINIISHTLPNLKETVSWYESMGCKVLSTNYKEKK</sequence>
<dbReference type="AlphaFoldDB" id="A0AAW8TFV8"/>
<dbReference type="RefSeq" id="WP_311820736.1">
    <property type="nucleotide sequence ID" value="NZ_JARPXI010000044.1"/>
</dbReference>
<proteinExistence type="predicted"/>
<reference evidence="1" key="1">
    <citation type="submission" date="2023-03" db="EMBL/GenBank/DDBJ databases">
        <authorList>
            <person name="Shen W."/>
            <person name="Cai J."/>
        </authorList>
    </citation>
    <scope>NUCLEOTIDE SEQUENCE</scope>
    <source>
        <strain evidence="1">Y15</strain>
    </source>
</reference>
<dbReference type="EMBL" id="JARPXL010000040">
    <property type="protein sequence ID" value="MDT2546686.1"/>
    <property type="molecule type" value="Genomic_DNA"/>
</dbReference>
<name>A0AAW8TFV8_9ENTE</name>
<evidence type="ECO:0000313" key="2">
    <source>
        <dbReference type="Proteomes" id="UP001254770"/>
    </source>
</evidence>
<accession>A0AAW8TFV8</accession>
<comment type="caution">
    <text evidence="1">The sequence shown here is derived from an EMBL/GenBank/DDBJ whole genome shotgun (WGS) entry which is preliminary data.</text>
</comment>